<keyword evidence="2" id="KW-0812">Transmembrane</keyword>
<dbReference type="KEGG" id="pbd:PBOR_23920"/>
<name>A0A089LKG8_PAEBO</name>
<dbReference type="Proteomes" id="UP000029518">
    <property type="component" value="Chromosome"/>
</dbReference>
<keyword evidence="2" id="KW-0472">Membrane</keyword>
<accession>A0A089LKG8</accession>
<evidence type="ECO:0000256" key="1">
    <source>
        <dbReference type="SAM" id="MobiDB-lite"/>
    </source>
</evidence>
<keyword evidence="2" id="KW-1133">Transmembrane helix</keyword>
<evidence type="ECO:0000313" key="4">
    <source>
        <dbReference type="Proteomes" id="UP000029518"/>
    </source>
</evidence>
<protein>
    <submittedName>
        <fullName evidence="3">Uncharacterized protein</fullName>
    </submittedName>
</protein>
<proteinExistence type="predicted"/>
<dbReference type="AlphaFoldDB" id="A0A089LKG8"/>
<dbReference type="HOGENOM" id="CLU_1188999_0_0_9"/>
<dbReference type="OrthoDB" id="2627799at2"/>
<evidence type="ECO:0000256" key="2">
    <source>
        <dbReference type="SAM" id="Phobius"/>
    </source>
</evidence>
<feature type="transmembrane region" description="Helical" evidence="2">
    <location>
        <begin position="9"/>
        <end position="26"/>
    </location>
</feature>
<organism evidence="3 4">
    <name type="scientific">Paenibacillus borealis</name>
    <dbReference type="NCBI Taxonomy" id="160799"/>
    <lineage>
        <taxon>Bacteria</taxon>
        <taxon>Bacillati</taxon>
        <taxon>Bacillota</taxon>
        <taxon>Bacilli</taxon>
        <taxon>Bacillales</taxon>
        <taxon>Paenibacillaceae</taxon>
        <taxon>Paenibacillus</taxon>
    </lineage>
</organism>
<gene>
    <name evidence="3" type="ORF">PBOR_23920</name>
</gene>
<keyword evidence="4" id="KW-1185">Reference proteome</keyword>
<reference evidence="3" key="1">
    <citation type="submission" date="2014-08" db="EMBL/GenBank/DDBJ databases">
        <title>Comparative genomics of the Paenibacillus odorifer group.</title>
        <authorList>
            <person name="den Bakker H.C."/>
            <person name="Tsai Y.-C.Y.-C."/>
            <person name="Martin N."/>
            <person name="Korlach J."/>
            <person name="Wiedmann M."/>
        </authorList>
    </citation>
    <scope>NUCLEOTIDE SEQUENCE [LARGE SCALE GENOMIC DNA]</scope>
    <source>
        <strain evidence="3">DSM 13188</strain>
    </source>
</reference>
<dbReference type="RefSeq" id="WP_042215733.1">
    <property type="nucleotide sequence ID" value="NZ_CP009285.1"/>
</dbReference>
<evidence type="ECO:0000313" key="3">
    <source>
        <dbReference type="EMBL" id="AIQ59663.1"/>
    </source>
</evidence>
<sequence length="233" mass="25068">MNKPIYTKWWFWVLAVIIIGAIGNMGDDKNTTDQAVTSATIEPAKVVVAEATEEAVIVPTQKPKEVSKSDPTVAPTENPIPGTIGMTPEEFRKEFNARADSMESKLKISKKLTVEDGLAQDTFQYMFNDFLGITGSVNKADGSIRDIMMIGRGDGTSASGANIIVVMGLVILAVNPDIESTEVGSIITDLKVLEDGVDLAKIDESTVRNGIRYHVQGSNELGLMFSAGDANDK</sequence>
<dbReference type="EMBL" id="CP009285">
    <property type="protein sequence ID" value="AIQ59663.1"/>
    <property type="molecule type" value="Genomic_DNA"/>
</dbReference>
<feature type="region of interest" description="Disordered" evidence="1">
    <location>
        <begin position="62"/>
        <end position="87"/>
    </location>
</feature>